<dbReference type="EMBL" id="JTLV02000001">
    <property type="protein sequence ID" value="PQM32462.1"/>
    <property type="molecule type" value="Genomic_DNA"/>
</dbReference>
<dbReference type="AlphaFoldDB" id="A0A2P6FG79"/>
<evidence type="ECO:0000313" key="2">
    <source>
        <dbReference type="Proteomes" id="UP000031565"/>
    </source>
</evidence>
<proteinExistence type="predicted"/>
<reference evidence="1 2" key="1">
    <citation type="journal article" date="2015" name="MBio">
        <title>Genome sequence of the Drosophila melanogaster male-killing Spiroplasma strain MSRO endosymbiont.</title>
        <authorList>
            <person name="Paredes J.C."/>
            <person name="Herren J.K."/>
            <person name="Schupfer F."/>
            <person name="Marin R."/>
            <person name="Claverol S."/>
            <person name="Kuo C.H."/>
            <person name="Lemaitre B."/>
            <person name="Beven L."/>
        </authorList>
    </citation>
    <scope>NUCLEOTIDE SEQUENCE [LARGE SCALE GENOMIC DNA]</scope>
    <source>
        <strain evidence="1 2">MSRO</strain>
    </source>
</reference>
<dbReference type="RefSeq" id="WP_040094551.1">
    <property type="nucleotide sequence ID" value="NZ_CM020866.1"/>
</dbReference>
<comment type="caution">
    <text evidence="1">The sequence shown here is derived from an EMBL/GenBank/DDBJ whole genome shotgun (WGS) entry which is preliminary data.</text>
</comment>
<evidence type="ECO:0000313" key="1">
    <source>
        <dbReference type="EMBL" id="PQM32462.1"/>
    </source>
</evidence>
<protein>
    <submittedName>
        <fullName evidence="1">Uncharacterized protein</fullName>
    </submittedName>
</protein>
<gene>
    <name evidence="1" type="ORF">SMSRO_SF023830</name>
</gene>
<dbReference type="Proteomes" id="UP000031565">
    <property type="component" value="Unassembled WGS sequence"/>
</dbReference>
<accession>A0A2P6FG79</accession>
<sequence length="83" mass="9751">MENGNLNAYPDLIITKSNDSEIYVAFERTQKSPSRFKKKLDEHTKWLRKGGQIYWITPTHKHSPIEFNAKSTKMTLKQKIKKS</sequence>
<name>A0A2P6FG79_9MOLU</name>
<organism evidence="1 2">
    <name type="scientific">Spiroplasma poulsonii</name>
    <dbReference type="NCBI Taxonomy" id="2138"/>
    <lineage>
        <taxon>Bacteria</taxon>
        <taxon>Bacillati</taxon>
        <taxon>Mycoplasmatota</taxon>
        <taxon>Mollicutes</taxon>
        <taxon>Entomoplasmatales</taxon>
        <taxon>Spiroplasmataceae</taxon>
        <taxon>Spiroplasma</taxon>
    </lineage>
</organism>
<keyword evidence="2" id="KW-1185">Reference proteome</keyword>